<keyword evidence="2" id="KW-1185">Reference proteome</keyword>
<reference evidence="2" key="1">
    <citation type="submission" date="2024-07" db="EMBL/GenBank/DDBJ databases">
        <title>Two chromosome-level genome assemblies of Korean endemic species Abeliophyllum distichum and Forsythia ovata (Oleaceae).</title>
        <authorList>
            <person name="Jang H."/>
        </authorList>
    </citation>
    <scope>NUCLEOTIDE SEQUENCE [LARGE SCALE GENOMIC DNA]</scope>
</reference>
<protein>
    <submittedName>
        <fullName evidence="1">Uncharacterized protein</fullName>
    </submittedName>
</protein>
<sequence>MSIHAFNLNEDEGESCAVAQPSSQGVQTVIPLRGIPPPISTIQRVSDGRDKEKWIVKDEGEDRAQKKNTGDECIMRDVRRVMQGRGRTWANAPASSDKENSSPNPLYFSPMCMLMTSLLAMWVKGRFEGPCVEVQGTWAPAQEIAIWLASNGNDGEKSMGMVNMMTWVSQ</sequence>
<comment type="caution">
    <text evidence="1">The sequence shown here is derived from an EMBL/GenBank/DDBJ whole genome shotgun (WGS) entry which is preliminary data.</text>
</comment>
<dbReference type="AlphaFoldDB" id="A0ABD1S120"/>
<dbReference type="EMBL" id="JBFOLJ010000011">
    <property type="protein sequence ID" value="KAL2494421.1"/>
    <property type="molecule type" value="Genomic_DNA"/>
</dbReference>
<dbReference type="Proteomes" id="UP001604277">
    <property type="component" value="Unassembled WGS sequence"/>
</dbReference>
<accession>A0ABD1S120</accession>
<evidence type="ECO:0000313" key="1">
    <source>
        <dbReference type="EMBL" id="KAL2494421.1"/>
    </source>
</evidence>
<proteinExistence type="predicted"/>
<gene>
    <name evidence="1" type="ORF">Fot_38178</name>
</gene>
<name>A0ABD1S120_9LAMI</name>
<evidence type="ECO:0000313" key="2">
    <source>
        <dbReference type="Proteomes" id="UP001604277"/>
    </source>
</evidence>
<organism evidence="1 2">
    <name type="scientific">Forsythia ovata</name>
    <dbReference type="NCBI Taxonomy" id="205694"/>
    <lineage>
        <taxon>Eukaryota</taxon>
        <taxon>Viridiplantae</taxon>
        <taxon>Streptophyta</taxon>
        <taxon>Embryophyta</taxon>
        <taxon>Tracheophyta</taxon>
        <taxon>Spermatophyta</taxon>
        <taxon>Magnoliopsida</taxon>
        <taxon>eudicotyledons</taxon>
        <taxon>Gunneridae</taxon>
        <taxon>Pentapetalae</taxon>
        <taxon>asterids</taxon>
        <taxon>lamiids</taxon>
        <taxon>Lamiales</taxon>
        <taxon>Oleaceae</taxon>
        <taxon>Forsythieae</taxon>
        <taxon>Forsythia</taxon>
    </lineage>
</organism>